<name>A0A0F9RD33_9ZZZZ</name>
<feature type="compositionally biased region" description="Acidic residues" evidence="1">
    <location>
        <begin position="376"/>
        <end position="389"/>
    </location>
</feature>
<reference evidence="2" key="1">
    <citation type="journal article" date="2015" name="Nature">
        <title>Complex archaea that bridge the gap between prokaryotes and eukaryotes.</title>
        <authorList>
            <person name="Spang A."/>
            <person name="Saw J.H."/>
            <person name="Jorgensen S.L."/>
            <person name="Zaremba-Niedzwiedzka K."/>
            <person name="Martijn J."/>
            <person name="Lind A.E."/>
            <person name="van Eijk R."/>
            <person name="Schleper C."/>
            <person name="Guy L."/>
            <person name="Ettema T.J."/>
        </authorList>
    </citation>
    <scope>NUCLEOTIDE SEQUENCE</scope>
</reference>
<feature type="region of interest" description="Disordered" evidence="1">
    <location>
        <begin position="195"/>
        <end position="237"/>
    </location>
</feature>
<dbReference type="AlphaFoldDB" id="A0A0F9RD33"/>
<dbReference type="EMBL" id="LAZR01001278">
    <property type="protein sequence ID" value="KKN47402.1"/>
    <property type="molecule type" value="Genomic_DNA"/>
</dbReference>
<sequence>MSDQAENSIRTPAGIMRERDPVRHEEALAQWEERAAEPDADTVPGEDTPPHVVWPRNLPPKLAAALVEAQRHAKAIAKDGWNKHSEYKYGKMEDLIEGGKEAMNKAGLALIPGNLDQRRFVVGPQKVTVYDLVRDWIVIHESGATMPIHIVWPLYLQSGKRPRDKAVSAADTTMLGYLYRDLLGIPRLAADQMDARDDTGTTEPGQAPAKQAAKPKAETKPATCKTGKRGFPSKAAAKRMTASAEGDLTFYRCDDCREWHAKAKAPDKAAKASADKAAKDRAARDAKAAKAKAAYEEKAAKAKAAYEEKVAKAKAAKAAKAPPSGVNPDRTVVTSSMREQHDKDHPPPLNLDDSANERPEMEEEPKTVAGKTYGDQAEDVADESADTPELTQDETDAAILKALQMGLTPSTANKDVGVELPPDPGVDDLEGAGWPRELAEELANYDESKPVLRKPLNAITRKASELLGYDKLSKDAKAVIIPAFLAVGVDVKNKNQTTNGYQLRLWALAVASIANADEELATA</sequence>
<comment type="caution">
    <text evidence="2">The sequence shown here is derived from an EMBL/GenBank/DDBJ whole genome shotgun (WGS) entry which is preliminary data.</text>
</comment>
<dbReference type="InterPro" id="IPR007499">
    <property type="entry name" value="ERF_bacteria_virus"/>
</dbReference>
<accession>A0A0F9RD33</accession>
<proteinExistence type="predicted"/>
<feature type="compositionally biased region" description="Basic and acidic residues" evidence="1">
    <location>
        <begin position="16"/>
        <end position="37"/>
    </location>
</feature>
<protein>
    <submittedName>
        <fullName evidence="2">Uncharacterized protein</fullName>
    </submittedName>
</protein>
<feature type="region of interest" description="Disordered" evidence="1">
    <location>
        <begin position="1"/>
        <end position="55"/>
    </location>
</feature>
<feature type="compositionally biased region" description="Low complexity" evidence="1">
    <location>
        <begin position="203"/>
        <end position="214"/>
    </location>
</feature>
<gene>
    <name evidence="2" type="ORF">LCGC14_0663150</name>
</gene>
<evidence type="ECO:0000256" key="1">
    <source>
        <dbReference type="SAM" id="MobiDB-lite"/>
    </source>
</evidence>
<dbReference type="Pfam" id="PF04404">
    <property type="entry name" value="ERF"/>
    <property type="match status" value="1"/>
</dbReference>
<organism evidence="2">
    <name type="scientific">marine sediment metagenome</name>
    <dbReference type="NCBI Taxonomy" id="412755"/>
    <lineage>
        <taxon>unclassified sequences</taxon>
        <taxon>metagenomes</taxon>
        <taxon>ecological metagenomes</taxon>
    </lineage>
</organism>
<feature type="region of interest" description="Disordered" evidence="1">
    <location>
        <begin position="315"/>
        <end position="389"/>
    </location>
</feature>
<evidence type="ECO:0000313" key="2">
    <source>
        <dbReference type="EMBL" id="KKN47402.1"/>
    </source>
</evidence>
<feature type="compositionally biased region" description="Polar residues" evidence="1">
    <location>
        <begin position="1"/>
        <end position="10"/>
    </location>
</feature>